<dbReference type="EMBL" id="QQZK01000004">
    <property type="protein sequence ID" value="KAF5104773.1"/>
    <property type="molecule type" value="Genomic_DNA"/>
</dbReference>
<reference evidence="4" key="3">
    <citation type="submission" date="2020-01" db="EMBL/GenBank/DDBJ databases">
        <authorList>
            <person name="Perkins V."/>
            <person name="Lessard M.-H."/>
            <person name="Dugat-Bony E."/>
            <person name="Frenette M."/>
            <person name="Labrie S."/>
        </authorList>
    </citation>
    <scope>NUCLEOTIDE SEQUENCE</scope>
    <source>
        <strain evidence="4">LMA-70</strain>
    </source>
</reference>
<accession>A0A0J9X7D5</accession>
<dbReference type="OrthoDB" id="275715at2759"/>
<dbReference type="InterPro" id="IPR008011">
    <property type="entry name" value="Complex1_LYR_dom"/>
</dbReference>
<dbReference type="AlphaFoldDB" id="A0A0J9X7D5"/>
<dbReference type="InterPro" id="IPR051522">
    <property type="entry name" value="ISC_assembly_LYR"/>
</dbReference>
<proteinExistence type="inferred from homology"/>
<dbReference type="GO" id="GO:0005739">
    <property type="term" value="C:mitochondrion"/>
    <property type="evidence" value="ECO:0007669"/>
    <property type="project" value="TreeGrafter"/>
</dbReference>
<dbReference type="Proteomes" id="UP000750522">
    <property type="component" value="Unassembled WGS sequence"/>
</dbReference>
<dbReference type="EMBL" id="CCBN010000004">
    <property type="protein sequence ID" value="CDO53074.1"/>
    <property type="molecule type" value="Genomic_DNA"/>
</dbReference>
<comment type="caution">
    <text evidence="3">The sequence shown here is derived from an EMBL/GenBank/DDBJ whole genome shotgun (WGS) entry which is preliminary data.</text>
</comment>
<reference evidence="4" key="2">
    <citation type="journal article" date="2020" name="Front. Microbiol.">
        <title>Phenotypic and Genetic Characterization of the Cheese Ripening Yeast Geotrichum candidum.</title>
        <authorList>
            <person name="Perkins V."/>
            <person name="Vignola S."/>
            <person name="Lessard M.H."/>
            <person name="Plante P.L."/>
            <person name="Corbeil J."/>
            <person name="Dugat-Bony E."/>
            <person name="Frenette M."/>
            <person name="Labrie S."/>
        </authorList>
    </citation>
    <scope>NUCLEOTIDE SEQUENCE</scope>
    <source>
        <strain evidence="4">LMA-70</strain>
    </source>
</reference>
<feature type="domain" description="Complex 1 LYR protein" evidence="2">
    <location>
        <begin position="4"/>
        <end position="60"/>
    </location>
</feature>
<evidence type="ECO:0000313" key="5">
    <source>
        <dbReference type="Proteomes" id="UP000242525"/>
    </source>
</evidence>
<dbReference type="Pfam" id="PF05347">
    <property type="entry name" value="Complex1_LYR"/>
    <property type="match status" value="1"/>
</dbReference>
<dbReference type="InterPro" id="IPR045297">
    <property type="entry name" value="Complex1_LYR_LYRM4"/>
</dbReference>
<evidence type="ECO:0000313" key="3">
    <source>
        <dbReference type="EMBL" id="CDO53074.1"/>
    </source>
</evidence>
<reference evidence="3 5" key="1">
    <citation type="submission" date="2014-03" db="EMBL/GenBank/DDBJ databases">
        <authorList>
            <person name="Casaregola S."/>
        </authorList>
    </citation>
    <scope>NUCLEOTIDE SEQUENCE [LARGE SCALE GENOMIC DNA]</scope>
    <source>
        <strain evidence="3 5">CLIB 918</strain>
    </source>
</reference>
<dbReference type="PANTHER" id="PTHR13166:SF7">
    <property type="entry name" value="LYR MOTIF-CONTAINING PROTEIN 4"/>
    <property type="match status" value="1"/>
</dbReference>
<evidence type="ECO:0000313" key="4">
    <source>
        <dbReference type="EMBL" id="KAF5104773.1"/>
    </source>
</evidence>
<gene>
    <name evidence="3" type="ORF">BN980_GECA04s03882g</name>
    <name evidence="4" type="ORF">DV451_000364</name>
</gene>
<dbReference type="STRING" id="1173061.A0A0J9X7D5"/>
<evidence type="ECO:0000259" key="2">
    <source>
        <dbReference type="Pfam" id="PF05347"/>
    </source>
</evidence>
<protein>
    <submittedName>
        <fullName evidence="3">Similar to Saccharomyces cerevisiae YER048W-A ISD11 Cysteine desulfurase (Nfs1p) activator</fullName>
    </submittedName>
</protein>
<dbReference type="GO" id="GO:0016226">
    <property type="term" value="P:iron-sulfur cluster assembly"/>
    <property type="evidence" value="ECO:0007669"/>
    <property type="project" value="InterPro"/>
</dbReference>
<comment type="similarity">
    <text evidence="1">Belongs to the complex I LYR family.</text>
</comment>
<dbReference type="GO" id="GO:1990221">
    <property type="term" value="C:L-cysteine desulfurase complex"/>
    <property type="evidence" value="ECO:0007669"/>
    <property type="project" value="TreeGrafter"/>
</dbReference>
<sequence length="99" mass="11340">MSKESLTLYRELLRYGSRLAAYNFRTYALRRTRDAFRASAGVTDQRELQTLLTKGYKELAVLKRQSAISQMYSIPDNKLVVETGHNPNRLATGESKLIQ</sequence>
<name>A0A0J9X7D5_GEOCN</name>
<dbReference type="Proteomes" id="UP000242525">
    <property type="component" value="Unassembled WGS sequence"/>
</dbReference>
<evidence type="ECO:0000256" key="1">
    <source>
        <dbReference type="ARBA" id="ARBA00009508"/>
    </source>
</evidence>
<dbReference type="PANTHER" id="PTHR13166">
    <property type="entry name" value="PROTEIN C6ORF149"/>
    <property type="match status" value="1"/>
</dbReference>
<organism evidence="3 5">
    <name type="scientific">Geotrichum candidum</name>
    <name type="common">Oospora lactis</name>
    <name type="synonym">Dipodascus geotrichum</name>
    <dbReference type="NCBI Taxonomy" id="1173061"/>
    <lineage>
        <taxon>Eukaryota</taxon>
        <taxon>Fungi</taxon>
        <taxon>Dikarya</taxon>
        <taxon>Ascomycota</taxon>
        <taxon>Saccharomycotina</taxon>
        <taxon>Dipodascomycetes</taxon>
        <taxon>Dipodascales</taxon>
        <taxon>Dipodascaceae</taxon>
        <taxon>Geotrichum</taxon>
    </lineage>
</organism>
<dbReference type="CDD" id="cd20264">
    <property type="entry name" value="Complex1_LYR_LYRM4"/>
    <property type="match status" value="1"/>
</dbReference>
<keyword evidence="5" id="KW-1185">Reference proteome</keyword>